<protein>
    <submittedName>
        <fullName evidence="1">Uncharacterized protein</fullName>
    </submittedName>
</protein>
<gene>
    <name evidence="1" type="ORF">CWI38_0067p0030</name>
</gene>
<evidence type="ECO:0000313" key="1">
    <source>
        <dbReference type="EMBL" id="TBU20462.1"/>
    </source>
</evidence>
<keyword evidence="2" id="KW-1185">Reference proteome</keyword>
<comment type="caution">
    <text evidence="1">The sequence shown here is derived from an EMBL/GenBank/DDBJ whole genome shotgun (WGS) entry which is preliminary data.</text>
</comment>
<name>A0A4Q9M402_9MICR</name>
<evidence type="ECO:0000313" key="2">
    <source>
        <dbReference type="Proteomes" id="UP000292282"/>
    </source>
</evidence>
<sequence length="146" mass="17081">MTSQDLKKRRARPRDEAGAEGIFNTATKILDRACRGKKDTRIKTDVRIRCNRPDLLVLDKRQNKTTNAINDEAYIQSTSELNTKESRESQLDNEEDDVLKRKKRKYFTPDLSGITYWEPKINANEDSKLEDELEDVKIRKRIILKV</sequence>
<proteinExistence type="predicted"/>
<dbReference type="AlphaFoldDB" id="A0A4Q9M402"/>
<dbReference type="Proteomes" id="UP000292282">
    <property type="component" value="Unassembled WGS sequence"/>
</dbReference>
<organism evidence="1 2">
    <name type="scientific">Hamiltosporidium tvaerminnensis</name>
    <dbReference type="NCBI Taxonomy" id="1176355"/>
    <lineage>
        <taxon>Eukaryota</taxon>
        <taxon>Fungi</taxon>
        <taxon>Fungi incertae sedis</taxon>
        <taxon>Microsporidia</taxon>
        <taxon>Dubosqiidae</taxon>
        <taxon>Hamiltosporidium</taxon>
    </lineage>
</organism>
<dbReference type="EMBL" id="PITK01000067">
    <property type="protein sequence ID" value="TBU20462.1"/>
    <property type="molecule type" value="Genomic_DNA"/>
</dbReference>
<dbReference type="VEuPathDB" id="MicrosporidiaDB:CWI38_0067p0030"/>
<accession>A0A4Q9M402</accession>
<reference evidence="1 2" key="1">
    <citation type="submission" date="2017-12" db="EMBL/GenBank/DDBJ databases">
        <authorList>
            <person name="Pombert J.-F."/>
            <person name="Haag K.L."/>
            <person name="Ebert D."/>
        </authorList>
    </citation>
    <scope>NUCLEOTIDE SEQUENCE [LARGE SCALE GENOMIC DNA]</scope>
    <source>
        <strain evidence="1">IL-G-3</strain>
    </source>
</reference>